<accession>A0A101HJ32</accession>
<sequence length="148" mass="16994">MQIKSRSFNNEDRIPTRYTCDGEDINPPLDITDIPEEAETLALIMDDPDAPNGTWVHWLIWNIPVINQGFSIDEGVEPADAVYGTNDFDKLEYGGPCPPFGTHRYFFKVYALDRELDLEEGSTKEDLMIEIEKYMIDRAQLIGKYSKK</sequence>
<dbReference type="Proteomes" id="UP000053904">
    <property type="component" value="Unassembled WGS sequence"/>
</dbReference>
<protein>
    <submittedName>
        <fullName evidence="2">Phospholipid-binding protein, PBP family</fullName>
    </submittedName>
</protein>
<feature type="region of interest" description="Disordered" evidence="1">
    <location>
        <begin position="1"/>
        <end position="22"/>
    </location>
</feature>
<dbReference type="InterPro" id="IPR008914">
    <property type="entry name" value="PEBP"/>
</dbReference>
<organism evidence="2 3">
    <name type="scientific">candidate division WS6 bacterium 34_10</name>
    <dbReference type="NCBI Taxonomy" id="1641389"/>
    <lineage>
        <taxon>Bacteria</taxon>
        <taxon>Candidatus Dojkabacteria</taxon>
    </lineage>
</organism>
<dbReference type="EMBL" id="LGGO01000019">
    <property type="protein sequence ID" value="KUK77608.1"/>
    <property type="molecule type" value="Genomic_DNA"/>
</dbReference>
<dbReference type="NCBIfam" id="TIGR00481">
    <property type="entry name" value="YbhB/YbcL family Raf kinase inhibitor-like protein"/>
    <property type="match status" value="1"/>
</dbReference>
<evidence type="ECO:0000313" key="2">
    <source>
        <dbReference type="EMBL" id="KUK77608.1"/>
    </source>
</evidence>
<dbReference type="InterPro" id="IPR005247">
    <property type="entry name" value="YbhB_YbcL/LppC-like"/>
</dbReference>
<dbReference type="SUPFAM" id="SSF49777">
    <property type="entry name" value="PEBP-like"/>
    <property type="match status" value="1"/>
</dbReference>
<dbReference type="AlphaFoldDB" id="A0A101HJ32"/>
<dbReference type="CDD" id="cd00865">
    <property type="entry name" value="PEBP_bact_arch"/>
    <property type="match status" value="1"/>
</dbReference>
<dbReference type="PANTHER" id="PTHR30289:SF1">
    <property type="entry name" value="PEBP (PHOSPHATIDYLETHANOLAMINE-BINDING PROTEIN) FAMILY PROTEIN"/>
    <property type="match status" value="1"/>
</dbReference>
<dbReference type="Gene3D" id="3.90.280.10">
    <property type="entry name" value="PEBP-like"/>
    <property type="match status" value="1"/>
</dbReference>
<evidence type="ECO:0000256" key="1">
    <source>
        <dbReference type="SAM" id="MobiDB-lite"/>
    </source>
</evidence>
<reference evidence="3" key="1">
    <citation type="journal article" date="2015" name="MBio">
        <title>Genome-Resolved Metagenomic Analysis Reveals Roles for Candidate Phyla and Other Microbial Community Members in Biogeochemical Transformations in Oil Reservoirs.</title>
        <authorList>
            <person name="Hu P."/>
            <person name="Tom L."/>
            <person name="Singh A."/>
            <person name="Thomas B.C."/>
            <person name="Baker B.J."/>
            <person name="Piceno Y.M."/>
            <person name="Andersen G.L."/>
            <person name="Banfield J.F."/>
        </authorList>
    </citation>
    <scope>NUCLEOTIDE SEQUENCE [LARGE SCALE GENOMIC DNA]</scope>
</reference>
<evidence type="ECO:0000313" key="3">
    <source>
        <dbReference type="Proteomes" id="UP000053904"/>
    </source>
</evidence>
<gene>
    <name evidence="2" type="ORF">XD93_0215</name>
</gene>
<dbReference type="PANTHER" id="PTHR30289">
    <property type="entry name" value="UNCHARACTERIZED PROTEIN YBCL-RELATED"/>
    <property type="match status" value="1"/>
</dbReference>
<dbReference type="InterPro" id="IPR036610">
    <property type="entry name" value="PEBP-like_sf"/>
</dbReference>
<comment type="caution">
    <text evidence="2">The sequence shown here is derived from an EMBL/GenBank/DDBJ whole genome shotgun (WGS) entry which is preliminary data.</text>
</comment>
<dbReference type="PATRIC" id="fig|1641389.3.peg.287"/>
<name>A0A101HJ32_9BACT</name>
<dbReference type="Pfam" id="PF01161">
    <property type="entry name" value="PBP"/>
    <property type="match status" value="1"/>
</dbReference>
<proteinExistence type="predicted"/>